<dbReference type="EMBL" id="AY506529">
    <property type="protein sequence ID" value="AAR91172.1"/>
    <property type="molecule type" value="Genomic_DNA"/>
</dbReference>
<keyword evidence="2" id="KW-1185">Reference proteome</keyword>
<evidence type="ECO:0000313" key="2">
    <source>
        <dbReference type="Proteomes" id="UP000007305"/>
    </source>
</evidence>
<dbReference type="Proteomes" id="UP000007305">
    <property type="component" value="Mitochondrion"/>
</dbReference>
<dbReference type="InParanoid" id="Q6R9L2"/>
<protein>
    <submittedName>
        <fullName evidence="1">Uncharacterized protein orf102-a</fullName>
    </submittedName>
</protein>
<dbReference type="OrthoDB" id="710794at2759"/>
<dbReference type="GeneID" id="4055833"/>
<reference evidence="1 2" key="1">
    <citation type="journal article" date="2004" name="Plant Physiol.">
        <title>Sequence and comparative analysis of the maize NB mitochondrial genome.</title>
        <authorList>
            <person name="Clifton S.W."/>
            <person name="Minx P."/>
            <person name="Fauron C.M.-R."/>
            <person name="Gibson M."/>
            <person name="Allen J.O."/>
            <person name="Sun H."/>
            <person name="Thompson M."/>
            <person name="Barbazuk W.B."/>
            <person name="Kanuganti S."/>
            <person name="Tayloe C."/>
            <person name="Meyer L."/>
            <person name="Wilson R.K."/>
            <person name="Newton K.J."/>
        </authorList>
    </citation>
    <scope>NUCLEOTIDE SEQUENCE</scope>
    <source>
        <strain evidence="2">cv. B37N</strain>
    </source>
</reference>
<dbReference type="RefSeq" id="YP_588296.1">
    <property type="nucleotide sequence ID" value="NC_007982.1"/>
</dbReference>
<organism evidence="1 2">
    <name type="scientific">Zea mays</name>
    <name type="common">Maize</name>
    <dbReference type="NCBI Taxonomy" id="4577"/>
    <lineage>
        <taxon>Eukaryota</taxon>
        <taxon>Viridiplantae</taxon>
        <taxon>Streptophyta</taxon>
        <taxon>Embryophyta</taxon>
        <taxon>Tracheophyta</taxon>
        <taxon>Spermatophyta</taxon>
        <taxon>Magnoliopsida</taxon>
        <taxon>Liliopsida</taxon>
        <taxon>Poales</taxon>
        <taxon>Poaceae</taxon>
        <taxon>PACMAD clade</taxon>
        <taxon>Panicoideae</taxon>
        <taxon>Andropogonodae</taxon>
        <taxon>Andropogoneae</taxon>
        <taxon>Tripsacinae</taxon>
        <taxon>Zea</taxon>
    </lineage>
</organism>
<proteinExistence type="predicted"/>
<keyword evidence="1" id="KW-0496">Mitochondrion</keyword>
<gene>
    <name evidence="1" type="primary">orf102-a</name>
</gene>
<sequence length="102" mass="11853">MAAFFPFFLLSTNLMVSFSHREVMILARVLFFSSRSYLGLCLTGMVSELLLVSKEDRDPLGKARKVIRYQPSTRRSHYFDSFYAIMNETFSIPMQLILLELT</sequence>
<accession>Q6R9L2</accession>
<name>Q6R9L2_MAIZE</name>
<geneLocation type="mitochondrion" evidence="1"/>
<dbReference type="AlphaFoldDB" id="Q6R9L2"/>
<evidence type="ECO:0000313" key="1">
    <source>
        <dbReference type="EMBL" id="AAR91172.1"/>
    </source>
</evidence>